<dbReference type="InterPro" id="IPR000524">
    <property type="entry name" value="Tscrpt_reg_HTH_GntR"/>
</dbReference>
<dbReference type="SMART" id="SM00345">
    <property type="entry name" value="HTH_GNTR"/>
    <property type="match status" value="1"/>
</dbReference>
<dbReference type="PANTHER" id="PTHR43537">
    <property type="entry name" value="TRANSCRIPTIONAL REGULATOR, GNTR FAMILY"/>
    <property type="match status" value="1"/>
</dbReference>
<evidence type="ECO:0000259" key="4">
    <source>
        <dbReference type="PROSITE" id="PS50949"/>
    </source>
</evidence>
<feature type="domain" description="HTH gntR-type" evidence="4">
    <location>
        <begin position="6"/>
        <end position="73"/>
    </location>
</feature>
<dbReference type="OrthoDB" id="154206at2"/>
<keyword evidence="1" id="KW-0805">Transcription regulation</keyword>
<accession>A0A1W1V4Y6</accession>
<name>A0A1W1V4Y6_PEPAS</name>
<evidence type="ECO:0000313" key="5">
    <source>
        <dbReference type="EMBL" id="SMB88054.1"/>
    </source>
</evidence>
<dbReference type="Pfam" id="PF07729">
    <property type="entry name" value="FCD"/>
    <property type="match status" value="1"/>
</dbReference>
<dbReference type="InterPro" id="IPR008920">
    <property type="entry name" value="TF_FadR/GntR_C"/>
</dbReference>
<keyword evidence="2 5" id="KW-0238">DNA-binding</keyword>
<dbReference type="Proteomes" id="UP000192368">
    <property type="component" value="Unassembled WGS sequence"/>
</dbReference>
<dbReference type="AlphaFoldDB" id="A0A1W1V4Y6"/>
<evidence type="ECO:0000256" key="3">
    <source>
        <dbReference type="ARBA" id="ARBA00023163"/>
    </source>
</evidence>
<protein>
    <submittedName>
        <fullName evidence="5">DNA-binding transcriptional regulator, GntR family</fullName>
    </submittedName>
</protein>
<dbReference type="PROSITE" id="PS50949">
    <property type="entry name" value="HTH_GNTR"/>
    <property type="match status" value="1"/>
</dbReference>
<dbReference type="InterPro" id="IPR036390">
    <property type="entry name" value="WH_DNA-bd_sf"/>
</dbReference>
<dbReference type="RefSeq" id="WP_159445250.1">
    <property type="nucleotide sequence ID" value="NZ_FWWR01000009.1"/>
</dbReference>
<dbReference type="InterPro" id="IPR011711">
    <property type="entry name" value="GntR_C"/>
</dbReference>
<dbReference type="PANTHER" id="PTHR43537:SF24">
    <property type="entry name" value="GLUCONATE OPERON TRANSCRIPTIONAL REPRESSOR"/>
    <property type="match status" value="1"/>
</dbReference>
<dbReference type="Pfam" id="PF00392">
    <property type="entry name" value="GntR"/>
    <property type="match status" value="1"/>
</dbReference>
<dbReference type="STRING" id="573058.SAMN00017477_1322"/>
<evidence type="ECO:0000256" key="2">
    <source>
        <dbReference type="ARBA" id="ARBA00023125"/>
    </source>
</evidence>
<proteinExistence type="predicted"/>
<dbReference type="EMBL" id="FWWR01000009">
    <property type="protein sequence ID" value="SMB88054.1"/>
    <property type="molecule type" value="Genomic_DNA"/>
</dbReference>
<reference evidence="6" key="1">
    <citation type="submission" date="2017-04" db="EMBL/GenBank/DDBJ databases">
        <authorList>
            <person name="Varghese N."/>
            <person name="Submissions S."/>
        </authorList>
    </citation>
    <scope>NUCLEOTIDE SEQUENCE [LARGE SCALE GENOMIC DNA]</scope>
    <source>
        <strain evidence="6">DSM 20463</strain>
    </source>
</reference>
<sequence length="211" mass="24553">MEIKKVNLKEQTYNLIKDRILSRHYKLGESLKISRLSEELNISNTPIRESLSYLESEGLVEFLGGKYSVINLGAKEILQLNHAVLVNILAALDIVVAEDKIEDLIELEKISLENQKELKSKDATINFEFIKTYVEFNRNIVLAADNKFLLKTFDNLFSILILATSYNKKVYMDIHYNLHLEIYNALLEKDYEKIRTTLKELFNKDETSFEL</sequence>
<evidence type="ECO:0000256" key="1">
    <source>
        <dbReference type="ARBA" id="ARBA00023015"/>
    </source>
</evidence>
<dbReference type="GO" id="GO:0003700">
    <property type="term" value="F:DNA-binding transcription factor activity"/>
    <property type="evidence" value="ECO:0007669"/>
    <property type="project" value="InterPro"/>
</dbReference>
<dbReference type="SUPFAM" id="SSF48008">
    <property type="entry name" value="GntR ligand-binding domain-like"/>
    <property type="match status" value="1"/>
</dbReference>
<organism evidence="5 6">
    <name type="scientific">Peptoniphilus asaccharolyticus DSM 20463</name>
    <dbReference type="NCBI Taxonomy" id="573058"/>
    <lineage>
        <taxon>Bacteria</taxon>
        <taxon>Bacillati</taxon>
        <taxon>Bacillota</taxon>
        <taxon>Tissierellia</taxon>
        <taxon>Tissierellales</taxon>
        <taxon>Peptoniphilaceae</taxon>
        <taxon>Peptoniphilus</taxon>
    </lineage>
</organism>
<gene>
    <name evidence="5" type="ORF">SAMN00017477_1322</name>
</gene>
<dbReference type="SUPFAM" id="SSF46785">
    <property type="entry name" value="Winged helix' DNA-binding domain"/>
    <property type="match status" value="1"/>
</dbReference>
<dbReference type="InterPro" id="IPR036388">
    <property type="entry name" value="WH-like_DNA-bd_sf"/>
</dbReference>
<dbReference type="Gene3D" id="1.10.10.10">
    <property type="entry name" value="Winged helix-like DNA-binding domain superfamily/Winged helix DNA-binding domain"/>
    <property type="match status" value="1"/>
</dbReference>
<evidence type="ECO:0000313" key="6">
    <source>
        <dbReference type="Proteomes" id="UP000192368"/>
    </source>
</evidence>
<dbReference type="GO" id="GO:0003677">
    <property type="term" value="F:DNA binding"/>
    <property type="evidence" value="ECO:0007669"/>
    <property type="project" value="UniProtKB-KW"/>
</dbReference>
<keyword evidence="3" id="KW-0804">Transcription</keyword>
<dbReference type="Gene3D" id="1.20.120.530">
    <property type="entry name" value="GntR ligand-binding domain-like"/>
    <property type="match status" value="1"/>
</dbReference>
<keyword evidence="6" id="KW-1185">Reference proteome</keyword>